<gene>
    <name evidence="3" type="ORF">WT27_23435</name>
</gene>
<dbReference type="InterPro" id="IPR018718">
    <property type="entry name" value="DUF2242"/>
</dbReference>
<dbReference type="AlphaFoldDB" id="A0A106EG90"/>
<sequence>MHNRFRLFSVSCALAAATLLAACSSPPKPIYQQEQFDATSSPYAHTFHSKSDAACEAARRALLSQGYVVSSSRNDAVDGSKNFQPSNDMHVVIEFHVVCADANADGSSSIAYVNAVQDRYTLKKSNTSASVGLSVFGSLSLPIGSSDDALVKTASETIPAGVFYERFFNLVEHFLKIDPARRDRATVKAAEKEPVTPLPEPAPTPQGEPMKMTTPVVPTPPAAPVPLSVPGIAPASGTSAVPAAPAPASAVVAPGAMRDGVPASASAPAAASAAVPASSSTSAQAPASAPVPASTSAPAPASAAVPASTSAAAPASARIPSSASVPPASTPAAATRAAATPASAAPASAASAPAASNAAPASADKTPAPAAADPVASSAPAGASAPAAN</sequence>
<reference evidence="3 4" key="1">
    <citation type="submission" date="2015-11" db="EMBL/GenBank/DDBJ databases">
        <title>Expanding the genomic diversity of Burkholderia species for the development of highly accurate diagnostics.</title>
        <authorList>
            <person name="Sahl J."/>
            <person name="Keim P."/>
            <person name="Wagner D."/>
        </authorList>
    </citation>
    <scope>NUCLEOTIDE SEQUENCE [LARGE SCALE GENOMIC DNA]</scope>
    <source>
        <strain evidence="3 4">MSMB1301WGS</strain>
    </source>
</reference>
<evidence type="ECO:0000313" key="4">
    <source>
        <dbReference type="Proteomes" id="UP000062317"/>
    </source>
</evidence>
<feature type="compositionally biased region" description="Pro residues" evidence="1">
    <location>
        <begin position="196"/>
        <end position="206"/>
    </location>
</feature>
<evidence type="ECO:0000256" key="2">
    <source>
        <dbReference type="SAM" id="SignalP"/>
    </source>
</evidence>
<accession>A0A106EG90</accession>
<keyword evidence="4" id="KW-1185">Reference proteome</keyword>
<name>A0A106EG90_9BURK</name>
<evidence type="ECO:0000313" key="3">
    <source>
        <dbReference type="EMBL" id="KVV57891.1"/>
    </source>
</evidence>
<proteinExistence type="predicted"/>
<feature type="chain" id="PRO_5007126393" description="DUF2242 domain-containing protein" evidence="2">
    <location>
        <begin position="22"/>
        <end position="389"/>
    </location>
</feature>
<evidence type="ECO:0000256" key="1">
    <source>
        <dbReference type="SAM" id="MobiDB-lite"/>
    </source>
</evidence>
<organism evidence="3 4">
    <name type="scientific">Burkholderia territorii</name>
    <dbReference type="NCBI Taxonomy" id="1503055"/>
    <lineage>
        <taxon>Bacteria</taxon>
        <taxon>Pseudomonadati</taxon>
        <taxon>Pseudomonadota</taxon>
        <taxon>Betaproteobacteria</taxon>
        <taxon>Burkholderiales</taxon>
        <taxon>Burkholderiaceae</taxon>
        <taxon>Burkholderia</taxon>
        <taxon>Burkholderia cepacia complex</taxon>
    </lineage>
</organism>
<keyword evidence="2" id="KW-0732">Signal</keyword>
<feature type="region of interest" description="Disordered" evidence="1">
    <location>
        <begin position="185"/>
        <end position="211"/>
    </location>
</feature>
<dbReference type="Pfam" id="PF10001">
    <property type="entry name" value="DUF2242"/>
    <property type="match status" value="1"/>
</dbReference>
<evidence type="ECO:0008006" key="5">
    <source>
        <dbReference type="Google" id="ProtNLM"/>
    </source>
</evidence>
<protein>
    <recommendedName>
        <fullName evidence="5">DUF2242 domain-containing protein</fullName>
    </recommendedName>
</protein>
<dbReference type="Proteomes" id="UP000062317">
    <property type="component" value="Unassembled WGS sequence"/>
</dbReference>
<feature type="signal peptide" evidence="2">
    <location>
        <begin position="1"/>
        <end position="21"/>
    </location>
</feature>
<dbReference type="PROSITE" id="PS51257">
    <property type="entry name" value="PROKAR_LIPOPROTEIN"/>
    <property type="match status" value="1"/>
</dbReference>
<dbReference type="RefSeq" id="WP_060102996.1">
    <property type="nucleotide sequence ID" value="NZ_LPEQ01000009.1"/>
</dbReference>
<feature type="compositionally biased region" description="Basic and acidic residues" evidence="1">
    <location>
        <begin position="185"/>
        <end position="194"/>
    </location>
</feature>
<dbReference type="EMBL" id="LPEQ01000009">
    <property type="protein sequence ID" value="KVV57891.1"/>
    <property type="molecule type" value="Genomic_DNA"/>
</dbReference>
<feature type="region of interest" description="Disordered" evidence="1">
    <location>
        <begin position="282"/>
        <end position="389"/>
    </location>
</feature>
<comment type="caution">
    <text evidence="3">The sequence shown here is derived from an EMBL/GenBank/DDBJ whole genome shotgun (WGS) entry which is preliminary data.</text>
</comment>